<evidence type="ECO:0000313" key="3">
    <source>
        <dbReference type="Proteomes" id="UP000010808"/>
    </source>
</evidence>
<keyword evidence="3" id="KW-1185">Reference proteome</keyword>
<evidence type="ECO:0000313" key="2">
    <source>
        <dbReference type="EMBL" id="CCO25530.1"/>
    </source>
</evidence>
<dbReference type="Proteomes" id="UP000010808">
    <property type="component" value="Chromosome"/>
</dbReference>
<protein>
    <submittedName>
        <fullName evidence="2">Uncharacterized protein</fullName>
    </submittedName>
</protein>
<dbReference type="HOGENOM" id="CLU_2715790_0_0_7"/>
<keyword evidence="1" id="KW-0812">Transmembrane</keyword>
<sequence length="72" mass="8292">MHEFLKHMVGSKGADLPSPVYLYLWITTMLNEGIEMSTVAYLAETSVRMIMKYYYEPHSADRARASEMLPAF</sequence>
<reference evidence="2 3" key="1">
    <citation type="submission" date="2012-10" db="EMBL/GenBank/DDBJ databases">
        <authorList>
            <person name="Genoscope - CEA"/>
        </authorList>
    </citation>
    <scope>NUCLEOTIDE SEQUENCE [LARGE SCALE GENOMIC DNA]</scope>
    <source>
        <strain evidence="3">AM13 / DSM 14728</strain>
    </source>
</reference>
<keyword evidence="1" id="KW-0472">Membrane</keyword>
<evidence type="ECO:0000256" key="1">
    <source>
        <dbReference type="SAM" id="Phobius"/>
    </source>
</evidence>
<name>L0RH43_9BACT</name>
<proteinExistence type="predicted"/>
<dbReference type="EMBL" id="FO203522">
    <property type="protein sequence ID" value="CCO25530.1"/>
    <property type="molecule type" value="Genomic_DNA"/>
</dbReference>
<dbReference type="KEGG" id="dhy:DESAM_23263"/>
<gene>
    <name evidence="2" type="ORF">DESAM_23263</name>
</gene>
<keyword evidence="1" id="KW-1133">Transmembrane helix</keyword>
<accession>L0RH43</accession>
<organism evidence="2 3">
    <name type="scientific">Maridesulfovibrio hydrothermalis AM13 = DSM 14728</name>
    <dbReference type="NCBI Taxonomy" id="1121451"/>
    <lineage>
        <taxon>Bacteria</taxon>
        <taxon>Pseudomonadati</taxon>
        <taxon>Thermodesulfobacteriota</taxon>
        <taxon>Desulfovibrionia</taxon>
        <taxon>Desulfovibrionales</taxon>
        <taxon>Desulfovibrionaceae</taxon>
        <taxon>Maridesulfovibrio</taxon>
    </lineage>
</organism>
<feature type="transmembrane region" description="Helical" evidence="1">
    <location>
        <begin position="20"/>
        <end position="43"/>
    </location>
</feature>
<dbReference type="AlphaFoldDB" id="L0RH43"/>